<evidence type="ECO:0000256" key="6">
    <source>
        <dbReference type="SAM" id="MobiDB-lite"/>
    </source>
</evidence>
<evidence type="ECO:0000313" key="9">
    <source>
        <dbReference type="Proteomes" id="UP000799438"/>
    </source>
</evidence>
<dbReference type="EMBL" id="ML995490">
    <property type="protein sequence ID" value="KAF2140328.1"/>
    <property type="molecule type" value="Genomic_DNA"/>
</dbReference>
<dbReference type="PANTHER" id="PTHR10961">
    <property type="entry name" value="PEROXISOMAL SARCOSINE OXIDASE"/>
    <property type="match status" value="1"/>
</dbReference>
<dbReference type="GO" id="GO:0050660">
    <property type="term" value="F:flavin adenine dinucleotide binding"/>
    <property type="evidence" value="ECO:0007669"/>
    <property type="project" value="InterPro"/>
</dbReference>
<dbReference type="AlphaFoldDB" id="A0A6A6B9T1"/>
<dbReference type="SUPFAM" id="SSF51905">
    <property type="entry name" value="FAD/NAD(P)-binding domain"/>
    <property type="match status" value="1"/>
</dbReference>
<dbReference type="InterPro" id="IPR045170">
    <property type="entry name" value="MTOX"/>
</dbReference>
<evidence type="ECO:0000256" key="5">
    <source>
        <dbReference type="ARBA" id="ARBA00023002"/>
    </source>
</evidence>
<reference evidence="8" key="1">
    <citation type="journal article" date="2020" name="Stud. Mycol.">
        <title>101 Dothideomycetes genomes: a test case for predicting lifestyles and emergence of pathogens.</title>
        <authorList>
            <person name="Haridas S."/>
            <person name="Albert R."/>
            <person name="Binder M."/>
            <person name="Bloem J."/>
            <person name="Labutti K."/>
            <person name="Salamov A."/>
            <person name="Andreopoulos B."/>
            <person name="Baker S."/>
            <person name="Barry K."/>
            <person name="Bills G."/>
            <person name="Bluhm B."/>
            <person name="Cannon C."/>
            <person name="Castanera R."/>
            <person name="Culley D."/>
            <person name="Daum C."/>
            <person name="Ezra D."/>
            <person name="Gonzalez J."/>
            <person name="Henrissat B."/>
            <person name="Kuo A."/>
            <person name="Liang C."/>
            <person name="Lipzen A."/>
            <person name="Lutzoni F."/>
            <person name="Magnuson J."/>
            <person name="Mondo S."/>
            <person name="Nolan M."/>
            <person name="Ohm R."/>
            <person name="Pangilinan J."/>
            <person name="Park H.-J."/>
            <person name="Ramirez L."/>
            <person name="Alfaro M."/>
            <person name="Sun H."/>
            <person name="Tritt A."/>
            <person name="Yoshinaga Y."/>
            <person name="Zwiers L.-H."/>
            <person name="Turgeon B."/>
            <person name="Goodwin S."/>
            <person name="Spatafora J."/>
            <person name="Crous P."/>
            <person name="Grigoriev I."/>
        </authorList>
    </citation>
    <scope>NUCLEOTIDE SEQUENCE</scope>
    <source>
        <strain evidence="8">CBS 121167</strain>
    </source>
</reference>
<comment type="similarity">
    <text evidence="2">Belongs to the MSOX/MTOX family.</text>
</comment>
<dbReference type="GO" id="GO:0008115">
    <property type="term" value="F:sarcosine oxidase activity"/>
    <property type="evidence" value="ECO:0007669"/>
    <property type="project" value="TreeGrafter"/>
</dbReference>
<evidence type="ECO:0000256" key="2">
    <source>
        <dbReference type="ARBA" id="ARBA00010989"/>
    </source>
</evidence>
<evidence type="ECO:0000256" key="1">
    <source>
        <dbReference type="ARBA" id="ARBA00001974"/>
    </source>
</evidence>
<dbReference type="OrthoDB" id="2219495at2759"/>
<keyword evidence="3" id="KW-0285">Flavoprotein</keyword>
<evidence type="ECO:0000313" key="8">
    <source>
        <dbReference type="EMBL" id="KAF2140328.1"/>
    </source>
</evidence>
<dbReference type="Pfam" id="PF01266">
    <property type="entry name" value="DAO"/>
    <property type="match status" value="1"/>
</dbReference>
<dbReference type="GeneID" id="54294610"/>
<name>A0A6A6B9T1_9PEZI</name>
<dbReference type="Gene3D" id="3.30.9.10">
    <property type="entry name" value="D-Amino Acid Oxidase, subunit A, domain 2"/>
    <property type="match status" value="1"/>
</dbReference>
<dbReference type="PANTHER" id="PTHR10961:SF15">
    <property type="entry name" value="FAD DEPENDENT OXIDOREDUCTASE DOMAIN-CONTAINING PROTEIN"/>
    <property type="match status" value="1"/>
</dbReference>
<dbReference type="Gene3D" id="3.50.50.60">
    <property type="entry name" value="FAD/NAD(P)-binding domain"/>
    <property type="match status" value="1"/>
</dbReference>
<evidence type="ECO:0000256" key="4">
    <source>
        <dbReference type="ARBA" id="ARBA00022827"/>
    </source>
</evidence>
<feature type="domain" description="FAD dependent oxidoreductase" evidence="7">
    <location>
        <begin position="20"/>
        <end position="438"/>
    </location>
</feature>
<organism evidence="8 9">
    <name type="scientific">Aplosporella prunicola CBS 121167</name>
    <dbReference type="NCBI Taxonomy" id="1176127"/>
    <lineage>
        <taxon>Eukaryota</taxon>
        <taxon>Fungi</taxon>
        <taxon>Dikarya</taxon>
        <taxon>Ascomycota</taxon>
        <taxon>Pezizomycotina</taxon>
        <taxon>Dothideomycetes</taxon>
        <taxon>Dothideomycetes incertae sedis</taxon>
        <taxon>Botryosphaeriales</taxon>
        <taxon>Aplosporellaceae</taxon>
        <taxon>Aplosporella</taxon>
    </lineage>
</organism>
<accession>A0A6A6B9T1</accession>
<keyword evidence="5" id="KW-0560">Oxidoreductase</keyword>
<feature type="region of interest" description="Disordered" evidence="6">
    <location>
        <begin position="458"/>
        <end position="494"/>
    </location>
</feature>
<dbReference type="Proteomes" id="UP000799438">
    <property type="component" value="Unassembled WGS sequence"/>
</dbReference>
<keyword evidence="9" id="KW-1185">Reference proteome</keyword>
<sequence>MEGAPRAQGVRQELKYCKPIAVIGAGVFGLTSALHLAKAGYKDVTIFDYQEYDKNGYSVREGCDAASADENKILRASYGERKMYQDLAFQAMEVWQEWNEQVKTSVILPSHVSNTDQLWVNSGFLRLSDNGLDEHEHITQENFPAEIRHTQYRITDPQRVADAAKNGIPVTKFDPFDRRARELSTDGMFDGTGGYILASKACSWALHLCKQHGVKLRLGPSYRFTTCNYSCSGSVTGVTTADGTLHPASLVIVACGGWTPSLVPESDTIIEATAGSVLTVRLPKNREDLWKKFDPENFPVWSWKMSSYTKDVNRTSVGGLYGFPRTPDGIVKFGFRGAKWTNYTHVRSGDGRLVSYPKTGEQEVPEPAMEVVQKFCEVNLPELVQLPVEKGRMCWYTDSTDNEFLIDFVPDRKGLMVATGGSGHGFKFLPVLGTKVVDIIEGKNTEFTRAFSWRQRPAAGSANGLEEGPEGWRTLDKQKMTSQWKAKLRTNHSP</sequence>
<dbReference type="InterPro" id="IPR006076">
    <property type="entry name" value="FAD-dep_OxRdtase"/>
</dbReference>
<gene>
    <name evidence="8" type="ORF">K452DRAFT_230780</name>
</gene>
<keyword evidence="4" id="KW-0274">FAD</keyword>
<protein>
    <recommendedName>
        <fullName evidence="7">FAD dependent oxidoreductase domain-containing protein</fullName>
    </recommendedName>
</protein>
<evidence type="ECO:0000259" key="7">
    <source>
        <dbReference type="Pfam" id="PF01266"/>
    </source>
</evidence>
<evidence type="ECO:0000256" key="3">
    <source>
        <dbReference type="ARBA" id="ARBA00022630"/>
    </source>
</evidence>
<proteinExistence type="inferred from homology"/>
<dbReference type="RefSeq" id="XP_033396041.1">
    <property type="nucleotide sequence ID" value="XM_033537114.1"/>
</dbReference>
<comment type="cofactor">
    <cofactor evidence="1">
        <name>FAD</name>
        <dbReference type="ChEBI" id="CHEBI:57692"/>
    </cofactor>
</comment>
<dbReference type="InterPro" id="IPR036188">
    <property type="entry name" value="FAD/NAD-bd_sf"/>
</dbReference>